<dbReference type="PANTHER" id="PTHR31962">
    <property type="entry name" value="SPHINGOLIPID LONG CHAIN BASE-RESPONSIVE PROTEIN PIL1"/>
    <property type="match status" value="1"/>
</dbReference>
<dbReference type="GO" id="GO:0070941">
    <property type="term" value="P:eisosome assembly"/>
    <property type="evidence" value="ECO:0007669"/>
    <property type="project" value="TreeGrafter"/>
</dbReference>
<feature type="compositionally biased region" description="Low complexity" evidence="1">
    <location>
        <begin position="673"/>
        <end position="684"/>
    </location>
</feature>
<proteinExistence type="predicted"/>
<feature type="compositionally biased region" description="Polar residues" evidence="1">
    <location>
        <begin position="720"/>
        <end position="753"/>
    </location>
</feature>
<feature type="compositionally biased region" description="Basic and acidic residues" evidence="1">
    <location>
        <begin position="628"/>
        <end position="642"/>
    </location>
</feature>
<feature type="compositionally biased region" description="Polar residues" evidence="1">
    <location>
        <begin position="246"/>
        <end position="281"/>
    </location>
</feature>
<reference evidence="3" key="2">
    <citation type="submission" date="2015-01" db="EMBL/GenBank/DDBJ databases">
        <title>Evolutionary Origins and Diversification of the Mycorrhizal Mutualists.</title>
        <authorList>
            <consortium name="DOE Joint Genome Institute"/>
            <consortium name="Mycorrhizal Genomics Consortium"/>
            <person name="Kohler A."/>
            <person name="Kuo A."/>
            <person name="Nagy L.G."/>
            <person name="Floudas D."/>
            <person name="Copeland A."/>
            <person name="Barry K.W."/>
            <person name="Cichocki N."/>
            <person name="Veneault-Fourrey C."/>
            <person name="LaButti K."/>
            <person name="Lindquist E.A."/>
            <person name="Lipzen A."/>
            <person name="Lundell T."/>
            <person name="Morin E."/>
            <person name="Murat C."/>
            <person name="Riley R."/>
            <person name="Ohm R."/>
            <person name="Sun H."/>
            <person name="Tunlid A."/>
            <person name="Henrissat B."/>
            <person name="Grigoriev I.V."/>
            <person name="Hibbett D.S."/>
            <person name="Martin F."/>
        </authorList>
    </citation>
    <scope>NUCLEOTIDE SEQUENCE [LARGE SCALE GENOMIC DNA]</scope>
    <source>
        <strain evidence="3">Foug A</strain>
    </source>
</reference>
<sequence length="1123" mass="119177">MVHRPPDARLLNNLITHEKEYTKHLVALFPLSHTALASLSAYGSASPSANPYSSMSGSPAQVVAAIVDVLVGAEDALQRYLQGVEKWREQLLSLKELEDDVGAIIHDREILVTRVIKLSRSPKASRDARSSLILNPRGSSSFSSLPSTSSTITGPAGSKLAQAQVELQACERQLAEKERDLAVRRISTLREGLGGRCRALIDCGWIWGEMGKQGLRALQSLTTDTAEPHKPGVTFPRTHSPPPSHGYQSLDPSSANTPPGPTSYSSDISSLTPSQSISQRAGASIEADLIREPSDSPIAARKPEDEIFYQGHVTISLPPAHAISELELPTGVRTPPPTSSTPASAPRPAPTPLHPVPNGNDVDGTQNTRVPGTGPRRALSQQRRPVSTRISEVSNEDAHEDAERSADVLSPSLPAARPTSLRNNSSTIVAGGATRRNESSDDDLQGPLEVVENDPFGSIRSKSITLRPPPETDGGHGETPSPGLARGKPRERKVSSTFLGSLRGLFRPRGRPKGMDSPSAVWEGPVVAEPRTPKGTNGWVTRIDGHLRTRRDSSDSEGGAGNRRVSGAKSKLRKSNAASPRGKNVSASTSGWLTDSGGGQGVARGKGKRRKKSIAALKGPEAGFTDGEVEHEVERGKGRHSIDVYPSSHTNVAQRDKARSQVAPSPSLTKGVAPSSAGEAAASAKAKRNRRATADLSNMGSSGNTLDPDLRAPRPRRSFTILSGPSENSSQTPAKPLNQQTPAQLQPGSTSGTPKGRRGAKPGILHTPSGSADQSLMSIVEDVARQNRERRLISAQEVSNGHANLAGGELPTLELPRAPSLQVPQATVPGISTHDGWFGRLPNGSTRSLDIPHSRSAASPSLPVSLATSKAHDGSLSDTATPARSMTSGASSTHLSRPAKSPFRSSLRQTSRTPSPIPVPVTKSSGAALEAGINTQSLNGAVTEPDQRRGRPLERALVANRMSLNSDPRDSMSISSYETGRESPMSSSPSPSPSPQPLSLLPQPSSQTPTARSPPVLREQVPRDHDQGGATSSTASGDTHTVRRKSVRVSLQPTFSPAPPAGYDQFDEDENEPGGRHVSWSSRSKRVSGAATHDVWQDSSEEDEEYRRARQLLSRMGKRKGKG</sequence>
<dbReference type="Proteomes" id="UP000053989">
    <property type="component" value="Unassembled WGS sequence"/>
</dbReference>
<dbReference type="STRING" id="1036808.A0A0C3E537"/>
<evidence type="ECO:0000313" key="2">
    <source>
        <dbReference type="EMBL" id="KIM63111.1"/>
    </source>
</evidence>
<feature type="region of interest" description="Disordered" evidence="1">
    <location>
        <begin position="329"/>
        <end position="811"/>
    </location>
</feature>
<dbReference type="Gene3D" id="1.20.1270.60">
    <property type="entry name" value="Arfaptin homology (AH) domain/BAR domain"/>
    <property type="match status" value="1"/>
</dbReference>
<organism evidence="2 3">
    <name type="scientific">Scleroderma citrinum Foug A</name>
    <dbReference type="NCBI Taxonomy" id="1036808"/>
    <lineage>
        <taxon>Eukaryota</taxon>
        <taxon>Fungi</taxon>
        <taxon>Dikarya</taxon>
        <taxon>Basidiomycota</taxon>
        <taxon>Agaricomycotina</taxon>
        <taxon>Agaricomycetes</taxon>
        <taxon>Agaricomycetidae</taxon>
        <taxon>Boletales</taxon>
        <taxon>Sclerodermatineae</taxon>
        <taxon>Sclerodermataceae</taxon>
        <taxon>Scleroderma</taxon>
    </lineage>
</organism>
<accession>A0A0C3E537</accession>
<dbReference type="GO" id="GO:0005886">
    <property type="term" value="C:plasma membrane"/>
    <property type="evidence" value="ECO:0007669"/>
    <property type="project" value="TreeGrafter"/>
</dbReference>
<feature type="region of interest" description="Disordered" evidence="1">
    <location>
        <begin position="225"/>
        <end position="283"/>
    </location>
</feature>
<feature type="compositionally biased region" description="Basic and acidic residues" evidence="1">
    <location>
        <begin position="782"/>
        <end position="792"/>
    </location>
</feature>
<feature type="compositionally biased region" description="Polar residues" evidence="1">
    <location>
        <begin position="1029"/>
        <end position="1039"/>
    </location>
</feature>
<feature type="compositionally biased region" description="Low complexity" evidence="1">
    <location>
        <begin position="854"/>
        <end position="869"/>
    </location>
</feature>
<feature type="compositionally biased region" description="Polar residues" evidence="1">
    <location>
        <begin position="379"/>
        <end position="393"/>
    </location>
</feature>
<feature type="compositionally biased region" description="Basic and acidic residues" evidence="1">
    <location>
        <begin position="543"/>
        <end position="554"/>
    </location>
</feature>
<feature type="compositionally biased region" description="Polar residues" evidence="1">
    <location>
        <begin position="962"/>
        <end position="978"/>
    </location>
</feature>
<dbReference type="PANTHER" id="PTHR31962:SF1">
    <property type="entry name" value="SPHINGOLIPID LONG CHAIN BASE-RESPONSIVE PROTEIN PIL1"/>
    <property type="match status" value="1"/>
</dbReference>
<protein>
    <submittedName>
        <fullName evidence="2">Uncharacterized protein</fullName>
    </submittedName>
</protein>
<dbReference type="InterPro" id="IPR028245">
    <property type="entry name" value="PIL1/LSP1"/>
</dbReference>
<dbReference type="GO" id="GO:0036286">
    <property type="term" value="C:eisosome filament"/>
    <property type="evidence" value="ECO:0007669"/>
    <property type="project" value="TreeGrafter"/>
</dbReference>
<keyword evidence="3" id="KW-1185">Reference proteome</keyword>
<dbReference type="GO" id="GO:0006897">
    <property type="term" value="P:endocytosis"/>
    <property type="evidence" value="ECO:0007669"/>
    <property type="project" value="TreeGrafter"/>
</dbReference>
<feature type="compositionally biased region" description="Polar residues" evidence="1">
    <location>
        <begin position="768"/>
        <end position="777"/>
    </location>
</feature>
<dbReference type="GO" id="GO:0008289">
    <property type="term" value="F:lipid binding"/>
    <property type="evidence" value="ECO:0007669"/>
    <property type="project" value="TreeGrafter"/>
</dbReference>
<feature type="compositionally biased region" description="Polar residues" evidence="1">
    <location>
        <begin position="876"/>
        <end position="895"/>
    </location>
</feature>
<dbReference type="InterPro" id="IPR027267">
    <property type="entry name" value="AH/BAR_dom_sf"/>
</dbReference>
<feature type="compositionally biased region" description="Polar residues" evidence="1">
    <location>
        <begin position="695"/>
        <end position="705"/>
    </location>
</feature>
<reference evidence="2 3" key="1">
    <citation type="submission" date="2014-04" db="EMBL/GenBank/DDBJ databases">
        <authorList>
            <consortium name="DOE Joint Genome Institute"/>
            <person name="Kuo A."/>
            <person name="Kohler A."/>
            <person name="Nagy L.G."/>
            <person name="Floudas D."/>
            <person name="Copeland A."/>
            <person name="Barry K.W."/>
            <person name="Cichocki N."/>
            <person name="Veneault-Fourrey C."/>
            <person name="LaButti K."/>
            <person name="Lindquist E.A."/>
            <person name="Lipzen A."/>
            <person name="Lundell T."/>
            <person name="Morin E."/>
            <person name="Murat C."/>
            <person name="Sun H."/>
            <person name="Tunlid A."/>
            <person name="Henrissat B."/>
            <person name="Grigoriev I.V."/>
            <person name="Hibbett D.S."/>
            <person name="Martin F."/>
            <person name="Nordberg H.P."/>
            <person name="Cantor M.N."/>
            <person name="Hua S.X."/>
        </authorList>
    </citation>
    <scope>NUCLEOTIDE SEQUENCE [LARGE SCALE GENOMIC DNA]</scope>
    <source>
        <strain evidence="2 3">Foug A</strain>
    </source>
</reference>
<name>A0A0C3E537_9AGAM</name>
<feature type="compositionally biased region" description="Low complexity" evidence="1">
    <location>
        <begin position="997"/>
        <end position="1007"/>
    </location>
</feature>
<dbReference type="InParanoid" id="A0A0C3E537"/>
<dbReference type="OrthoDB" id="3358861at2759"/>
<feature type="compositionally biased region" description="Pro residues" evidence="1">
    <location>
        <begin position="334"/>
        <end position="355"/>
    </location>
</feature>
<evidence type="ECO:0000256" key="1">
    <source>
        <dbReference type="SAM" id="MobiDB-lite"/>
    </source>
</evidence>
<feature type="compositionally biased region" description="Polar residues" evidence="1">
    <location>
        <begin position="903"/>
        <end position="914"/>
    </location>
</feature>
<dbReference type="HOGENOM" id="CLU_007544_0_0_1"/>
<dbReference type="EMBL" id="KN822037">
    <property type="protein sequence ID" value="KIM63111.1"/>
    <property type="molecule type" value="Genomic_DNA"/>
</dbReference>
<dbReference type="AlphaFoldDB" id="A0A0C3E537"/>
<evidence type="ECO:0000313" key="3">
    <source>
        <dbReference type="Proteomes" id="UP000053989"/>
    </source>
</evidence>
<feature type="region of interest" description="Disordered" evidence="1">
    <location>
        <begin position="848"/>
        <end position="928"/>
    </location>
</feature>
<gene>
    <name evidence="2" type="ORF">SCLCIDRAFT_1214404</name>
</gene>
<feature type="region of interest" description="Disordered" evidence="1">
    <location>
        <begin position="959"/>
        <end position="1107"/>
    </location>
</feature>